<keyword evidence="6" id="KW-0545">Nucleotide biosynthesis</keyword>
<keyword evidence="7" id="KW-0547">Nucleotide-binding</keyword>
<dbReference type="GO" id="GO:0000287">
    <property type="term" value="F:magnesium ion binding"/>
    <property type="evidence" value="ECO:0007669"/>
    <property type="project" value="InterPro"/>
</dbReference>
<dbReference type="PANTHER" id="PTHR10210">
    <property type="entry name" value="RIBOSE-PHOSPHATE DIPHOSPHOKINASE FAMILY MEMBER"/>
    <property type="match status" value="1"/>
</dbReference>
<dbReference type="Proteomes" id="UP001165065">
    <property type="component" value="Unassembled WGS sequence"/>
</dbReference>
<dbReference type="GO" id="GO:0005737">
    <property type="term" value="C:cytoplasm"/>
    <property type="evidence" value="ECO:0007669"/>
    <property type="project" value="TreeGrafter"/>
</dbReference>
<evidence type="ECO:0000313" key="13">
    <source>
        <dbReference type="EMBL" id="GMI48404.1"/>
    </source>
</evidence>
<dbReference type="SMART" id="SM01400">
    <property type="entry name" value="Pribosyltran_N"/>
    <property type="match status" value="1"/>
</dbReference>
<comment type="pathway">
    <text evidence="1">Metabolic intermediate biosynthesis; 5-phospho-alpha-D-ribose 1-diphosphate biosynthesis; 5-phospho-alpha-D-ribose 1-diphosphate from D-ribose 5-phosphate (route I): step 1/1.</text>
</comment>
<keyword evidence="4" id="KW-0808">Transferase</keyword>
<evidence type="ECO:0000256" key="8">
    <source>
        <dbReference type="ARBA" id="ARBA00022777"/>
    </source>
</evidence>
<dbReference type="FunFam" id="3.40.50.2020:FF:000007">
    <property type="entry name" value="Ribose-phosphate pyrophosphokinase"/>
    <property type="match status" value="1"/>
</dbReference>
<dbReference type="InterPro" id="IPR005946">
    <property type="entry name" value="Rib-P_diPkinase"/>
</dbReference>
<accession>A0A9W7GMH0</accession>
<dbReference type="NCBIfam" id="TIGR01251">
    <property type="entry name" value="ribP_PPkin"/>
    <property type="match status" value="1"/>
</dbReference>
<protein>
    <recommendedName>
        <fullName evidence="3">ribose-phosphate diphosphokinase</fullName>
        <ecNumber evidence="3">2.7.6.1</ecNumber>
    </recommendedName>
</protein>
<dbReference type="InterPro" id="IPR000836">
    <property type="entry name" value="PRTase_dom"/>
</dbReference>
<proteinExistence type="inferred from homology"/>
<dbReference type="EC" id="2.7.6.1" evidence="3"/>
<feature type="domain" description="Ribose-phosphate pyrophosphokinase N-terminal" evidence="12">
    <location>
        <begin position="76"/>
        <end position="187"/>
    </location>
</feature>
<evidence type="ECO:0000256" key="5">
    <source>
        <dbReference type="ARBA" id="ARBA00022723"/>
    </source>
</evidence>
<dbReference type="Gene3D" id="3.40.50.2020">
    <property type="match status" value="2"/>
</dbReference>
<dbReference type="OrthoDB" id="413572at2759"/>
<dbReference type="PANTHER" id="PTHR10210:SF32">
    <property type="entry name" value="RIBOSE-PHOSPHATE PYROPHOSPHOKINASE 2"/>
    <property type="match status" value="1"/>
</dbReference>
<comment type="catalytic activity">
    <reaction evidence="11">
        <text>D-ribose 5-phosphate + ATP = 5-phospho-alpha-D-ribose 1-diphosphate + AMP + H(+)</text>
        <dbReference type="Rhea" id="RHEA:15609"/>
        <dbReference type="ChEBI" id="CHEBI:15378"/>
        <dbReference type="ChEBI" id="CHEBI:30616"/>
        <dbReference type="ChEBI" id="CHEBI:58017"/>
        <dbReference type="ChEBI" id="CHEBI:78346"/>
        <dbReference type="ChEBI" id="CHEBI:456215"/>
        <dbReference type="EC" id="2.7.6.1"/>
    </reaction>
</comment>
<keyword evidence="10" id="KW-0460">Magnesium</keyword>
<dbReference type="GO" id="GO:0006015">
    <property type="term" value="P:5-phosphoribose 1-diphosphate biosynthetic process"/>
    <property type="evidence" value="ECO:0007669"/>
    <property type="project" value="TreeGrafter"/>
</dbReference>
<evidence type="ECO:0000256" key="9">
    <source>
        <dbReference type="ARBA" id="ARBA00022840"/>
    </source>
</evidence>
<evidence type="ECO:0000256" key="6">
    <source>
        <dbReference type="ARBA" id="ARBA00022727"/>
    </source>
</evidence>
<evidence type="ECO:0000256" key="7">
    <source>
        <dbReference type="ARBA" id="ARBA00022741"/>
    </source>
</evidence>
<evidence type="ECO:0000256" key="2">
    <source>
        <dbReference type="ARBA" id="ARBA00006478"/>
    </source>
</evidence>
<dbReference type="SUPFAM" id="SSF53271">
    <property type="entry name" value="PRTase-like"/>
    <property type="match status" value="2"/>
</dbReference>
<dbReference type="GO" id="GO:0004749">
    <property type="term" value="F:ribose phosphate diphosphokinase activity"/>
    <property type="evidence" value="ECO:0007669"/>
    <property type="project" value="UniProtKB-EC"/>
</dbReference>
<keyword evidence="9" id="KW-0067">ATP-binding</keyword>
<dbReference type="InterPro" id="IPR029057">
    <property type="entry name" value="PRTase-like"/>
</dbReference>
<dbReference type="InterPro" id="IPR029099">
    <property type="entry name" value="Pribosyltran_N"/>
</dbReference>
<sequence>MFSRLGPKTIPVLCGGLLVGSQFFNNPYSDVTNNLQTSRHANCDESKVEEGLTTKKMYFYRAPVGNMVAKTERNVLLTLPQSRTLGKDVAKLLHLPPGGLTVSKFKDGETSVKVDASVRGKDVFVLSSTTTNDSIIETLLTISTLRRASAKSICAIIPYYGYGRLDMKRKREPIAAADIAMMLESMGVDSVILMDIHNDSVAGFFNLDIPVDNLETGPVAAAFFNEQLEGDENVVVVAPHEGQVNRASDFRKRFQQLAGLEVPMVFVSKTRQRPGELIPCKELIGDVRGKTCIIVDDIVDSGTTLTDNVRLLKEKGAKRVYAYATHGLFTGEGGGKGLEKDMSGLEYLLVTNTVYHRKEELGGKIKQLSVAPLLAEAIARTVAKRSISGILNVED</sequence>
<comment type="caution">
    <text evidence="13">The sequence shown here is derived from an EMBL/GenBank/DDBJ whole genome shotgun (WGS) entry which is preliminary data.</text>
</comment>
<evidence type="ECO:0000256" key="3">
    <source>
        <dbReference type="ARBA" id="ARBA00013247"/>
    </source>
</evidence>
<name>A0A9W7GMH0_9STRA</name>
<dbReference type="Pfam" id="PF13793">
    <property type="entry name" value="Pribosyltran_N"/>
    <property type="match status" value="1"/>
</dbReference>
<comment type="similarity">
    <text evidence="2">Belongs to the ribose-phosphate pyrophosphokinase family.</text>
</comment>
<gene>
    <name evidence="13" type="ORF">TrCOL_g8637</name>
</gene>
<dbReference type="EMBL" id="BRYA01000390">
    <property type="protein sequence ID" value="GMI48404.1"/>
    <property type="molecule type" value="Genomic_DNA"/>
</dbReference>
<evidence type="ECO:0000313" key="14">
    <source>
        <dbReference type="Proteomes" id="UP001165065"/>
    </source>
</evidence>
<dbReference type="GO" id="GO:0005524">
    <property type="term" value="F:ATP binding"/>
    <property type="evidence" value="ECO:0007669"/>
    <property type="project" value="UniProtKB-KW"/>
</dbReference>
<evidence type="ECO:0000259" key="12">
    <source>
        <dbReference type="Pfam" id="PF13793"/>
    </source>
</evidence>
<keyword evidence="14" id="KW-1185">Reference proteome</keyword>
<dbReference type="CDD" id="cd06223">
    <property type="entry name" value="PRTases_typeI"/>
    <property type="match status" value="1"/>
</dbReference>
<dbReference type="GO" id="GO:0016301">
    <property type="term" value="F:kinase activity"/>
    <property type="evidence" value="ECO:0007669"/>
    <property type="project" value="UniProtKB-KW"/>
</dbReference>
<dbReference type="Pfam" id="PF14572">
    <property type="entry name" value="Pribosyl_synth"/>
    <property type="match status" value="1"/>
</dbReference>
<evidence type="ECO:0000256" key="1">
    <source>
        <dbReference type="ARBA" id="ARBA00004996"/>
    </source>
</evidence>
<evidence type="ECO:0000256" key="11">
    <source>
        <dbReference type="ARBA" id="ARBA00049535"/>
    </source>
</evidence>
<evidence type="ECO:0000256" key="10">
    <source>
        <dbReference type="ARBA" id="ARBA00022842"/>
    </source>
</evidence>
<evidence type="ECO:0000256" key="4">
    <source>
        <dbReference type="ARBA" id="ARBA00022679"/>
    </source>
</evidence>
<dbReference type="GO" id="GO:0002189">
    <property type="term" value="C:ribose phosphate diphosphokinase complex"/>
    <property type="evidence" value="ECO:0007669"/>
    <property type="project" value="TreeGrafter"/>
</dbReference>
<reference evidence="14" key="1">
    <citation type="journal article" date="2023" name="Commun. Biol.">
        <title>Genome analysis of Parmales, the sister group of diatoms, reveals the evolutionary specialization of diatoms from phago-mixotrophs to photoautotrophs.</title>
        <authorList>
            <person name="Ban H."/>
            <person name="Sato S."/>
            <person name="Yoshikawa S."/>
            <person name="Yamada K."/>
            <person name="Nakamura Y."/>
            <person name="Ichinomiya M."/>
            <person name="Sato N."/>
            <person name="Blanc-Mathieu R."/>
            <person name="Endo H."/>
            <person name="Kuwata A."/>
            <person name="Ogata H."/>
        </authorList>
    </citation>
    <scope>NUCLEOTIDE SEQUENCE [LARGE SCALE GENOMIC DNA]</scope>
</reference>
<dbReference type="GO" id="GO:0006164">
    <property type="term" value="P:purine nucleotide biosynthetic process"/>
    <property type="evidence" value="ECO:0007669"/>
    <property type="project" value="TreeGrafter"/>
</dbReference>
<keyword evidence="8" id="KW-0418">Kinase</keyword>
<keyword evidence="5" id="KW-0479">Metal-binding</keyword>
<organism evidence="13 14">
    <name type="scientific">Triparma columacea</name>
    <dbReference type="NCBI Taxonomy" id="722753"/>
    <lineage>
        <taxon>Eukaryota</taxon>
        <taxon>Sar</taxon>
        <taxon>Stramenopiles</taxon>
        <taxon>Ochrophyta</taxon>
        <taxon>Bolidophyceae</taxon>
        <taxon>Parmales</taxon>
        <taxon>Triparmaceae</taxon>
        <taxon>Triparma</taxon>
    </lineage>
</organism>
<dbReference type="AlphaFoldDB" id="A0A9W7GMH0"/>